<dbReference type="AlphaFoldDB" id="A0A3N4L795"/>
<evidence type="ECO:0000313" key="3">
    <source>
        <dbReference type="EMBL" id="RPB18723.1"/>
    </source>
</evidence>
<comment type="similarity">
    <text evidence="1">Belongs to the lcsJ thioesterase family.</text>
</comment>
<sequence length="340" mass="38264">MAGLGTLRKPAAVAGGLISLLSPRGILSRLFTVFSPSMRGLLRLLGLLFLLVNIKSLPLMWHGRFYLALYHHLLRNRSSHPTPAHLFAPISTLSRPSLYECDVNMHKSNSTYFSDLDINRTHLVAHLIKRSLQLRRKRGERPMYVALAGVIALFRREIKPFEKYEMRSRVLSWDGKWIWVVSHFVKCGSNGKDHDMAKRIYASCLSKYVCKEGRKTVPPEQVLTESGLLPQRPEGIPAPDYGNSVFTPSEGVSGTSSPSTPDLVHISGSTLLVASARYDDVLDKVLEKSLQANAGEEGAGWTWQRIERERKRGMEVAKGMLLLDRLDVEVRDVERWGVLH</sequence>
<dbReference type="FunCoup" id="A0A3N4L795">
    <property type="interactions" value="31"/>
</dbReference>
<gene>
    <name evidence="3" type="ORF">L211DRAFT_795920</name>
</gene>
<dbReference type="PANTHER" id="PTHR12475">
    <property type="match status" value="1"/>
</dbReference>
<dbReference type="InterPro" id="IPR051490">
    <property type="entry name" value="THEM6_lcsJ_thioesterase"/>
</dbReference>
<evidence type="ECO:0000313" key="4">
    <source>
        <dbReference type="Proteomes" id="UP000267821"/>
    </source>
</evidence>
<proteinExistence type="inferred from homology"/>
<dbReference type="OrthoDB" id="265761at2759"/>
<dbReference type="Pfam" id="PF13279">
    <property type="entry name" value="4HBT_2"/>
    <property type="match status" value="1"/>
</dbReference>
<dbReference type="EMBL" id="ML121612">
    <property type="protein sequence ID" value="RPB18723.1"/>
    <property type="molecule type" value="Genomic_DNA"/>
</dbReference>
<dbReference type="Proteomes" id="UP000267821">
    <property type="component" value="Unassembled WGS sequence"/>
</dbReference>
<protein>
    <recommendedName>
        <fullName evidence="5">Thioesterase/thiol ester dehydrase-isomerase</fullName>
    </recommendedName>
</protein>
<reference evidence="3 4" key="1">
    <citation type="journal article" date="2018" name="Nat. Ecol. Evol.">
        <title>Pezizomycetes genomes reveal the molecular basis of ectomycorrhizal truffle lifestyle.</title>
        <authorList>
            <person name="Murat C."/>
            <person name="Payen T."/>
            <person name="Noel B."/>
            <person name="Kuo A."/>
            <person name="Morin E."/>
            <person name="Chen J."/>
            <person name="Kohler A."/>
            <person name="Krizsan K."/>
            <person name="Balestrini R."/>
            <person name="Da Silva C."/>
            <person name="Montanini B."/>
            <person name="Hainaut M."/>
            <person name="Levati E."/>
            <person name="Barry K.W."/>
            <person name="Belfiori B."/>
            <person name="Cichocki N."/>
            <person name="Clum A."/>
            <person name="Dockter R.B."/>
            <person name="Fauchery L."/>
            <person name="Guy J."/>
            <person name="Iotti M."/>
            <person name="Le Tacon F."/>
            <person name="Lindquist E.A."/>
            <person name="Lipzen A."/>
            <person name="Malagnac F."/>
            <person name="Mello A."/>
            <person name="Molinier V."/>
            <person name="Miyauchi S."/>
            <person name="Poulain J."/>
            <person name="Riccioni C."/>
            <person name="Rubini A."/>
            <person name="Sitrit Y."/>
            <person name="Splivallo R."/>
            <person name="Traeger S."/>
            <person name="Wang M."/>
            <person name="Zifcakova L."/>
            <person name="Wipf D."/>
            <person name="Zambonelli A."/>
            <person name="Paolocci F."/>
            <person name="Nowrousian M."/>
            <person name="Ottonello S."/>
            <person name="Baldrian P."/>
            <person name="Spatafora J.W."/>
            <person name="Henrissat B."/>
            <person name="Nagy L.G."/>
            <person name="Aury J.M."/>
            <person name="Wincker P."/>
            <person name="Grigoriev I.V."/>
            <person name="Bonfante P."/>
            <person name="Martin F.M."/>
        </authorList>
    </citation>
    <scope>NUCLEOTIDE SEQUENCE [LARGE SCALE GENOMIC DNA]</scope>
    <source>
        <strain evidence="3 4">ATCC MYA-4762</strain>
    </source>
</reference>
<organism evidence="3 4">
    <name type="scientific">Terfezia boudieri ATCC MYA-4762</name>
    <dbReference type="NCBI Taxonomy" id="1051890"/>
    <lineage>
        <taxon>Eukaryota</taxon>
        <taxon>Fungi</taxon>
        <taxon>Dikarya</taxon>
        <taxon>Ascomycota</taxon>
        <taxon>Pezizomycotina</taxon>
        <taxon>Pezizomycetes</taxon>
        <taxon>Pezizales</taxon>
        <taxon>Pezizaceae</taxon>
        <taxon>Terfezia</taxon>
    </lineage>
</organism>
<dbReference type="PANTHER" id="PTHR12475:SF4">
    <property type="entry name" value="PROTEIN THEM6"/>
    <property type="match status" value="1"/>
</dbReference>
<accession>A0A3N4L795</accession>
<dbReference type="InParanoid" id="A0A3N4L795"/>
<keyword evidence="2" id="KW-0472">Membrane</keyword>
<feature type="transmembrane region" description="Helical" evidence="2">
    <location>
        <begin position="44"/>
        <end position="67"/>
    </location>
</feature>
<evidence type="ECO:0000256" key="2">
    <source>
        <dbReference type="SAM" id="Phobius"/>
    </source>
</evidence>
<keyword evidence="4" id="KW-1185">Reference proteome</keyword>
<dbReference type="InterPro" id="IPR029069">
    <property type="entry name" value="HotDog_dom_sf"/>
</dbReference>
<dbReference type="SUPFAM" id="SSF54637">
    <property type="entry name" value="Thioesterase/thiol ester dehydrase-isomerase"/>
    <property type="match status" value="1"/>
</dbReference>
<dbReference type="CDD" id="cd00586">
    <property type="entry name" value="4HBT"/>
    <property type="match status" value="1"/>
</dbReference>
<keyword evidence="2" id="KW-1133">Transmembrane helix</keyword>
<keyword evidence="2" id="KW-0812">Transmembrane</keyword>
<name>A0A3N4L795_9PEZI</name>
<dbReference type="Gene3D" id="3.10.129.10">
    <property type="entry name" value="Hotdog Thioesterase"/>
    <property type="match status" value="1"/>
</dbReference>
<evidence type="ECO:0000256" key="1">
    <source>
        <dbReference type="ARBA" id="ARBA00038476"/>
    </source>
</evidence>
<evidence type="ECO:0008006" key="5">
    <source>
        <dbReference type="Google" id="ProtNLM"/>
    </source>
</evidence>